<reference evidence="3" key="1">
    <citation type="journal article" date="2019" name="Int. J. Syst. Evol. Microbiol.">
        <title>The Global Catalogue of Microorganisms (GCM) 10K type strain sequencing project: providing services to taxonomists for standard genome sequencing and annotation.</title>
        <authorList>
            <consortium name="The Broad Institute Genomics Platform"/>
            <consortium name="The Broad Institute Genome Sequencing Center for Infectious Disease"/>
            <person name="Wu L."/>
            <person name="Ma J."/>
        </authorList>
    </citation>
    <scope>NUCLEOTIDE SEQUENCE [LARGE SCALE GENOMIC DNA]</scope>
    <source>
        <strain evidence="3">CCUG 62952</strain>
    </source>
</reference>
<dbReference type="SUPFAM" id="SSF54427">
    <property type="entry name" value="NTF2-like"/>
    <property type="match status" value="1"/>
</dbReference>
<dbReference type="Proteomes" id="UP001596978">
    <property type="component" value="Unassembled WGS sequence"/>
</dbReference>
<dbReference type="RefSeq" id="WP_386405473.1">
    <property type="nucleotide sequence ID" value="NZ_JBHTJH010000004.1"/>
</dbReference>
<dbReference type="EMBL" id="JBHTJH010000004">
    <property type="protein sequence ID" value="MFD0861791.1"/>
    <property type="molecule type" value="Genomic_DNA"/>
</dbReference>
<dbReference type="InterPro" id="IPR032710">
    <property type="entry name" value="NTF2-like_dom_sf"/>
</dbReference>
<comment type="caution">
    <text evidence="2">The sequence shown here is derived from an EMBL/GenBank/DDBJ whole genome shotgun (WGS) entry which is preliminary data.</text>
</comment>
<evidence type="ECO:0000259" key="1">
    <source>
        <dbReference type="Pfam" id="PF20409"/>
    </source>
</evidence>
<name>A0ABW3CVG1_9FLAO</name>
<proteinExistence type="predicted"/>
<protein>
    <submittedName>
        <fullName evidence="2">SnoaL-like domain-containing protein</fullName>
    </submittedName>
</protein>
<organism evidence="2 3">
    <name type="scientific">Sungkyunkwania multivorans</name>
    <dbReference type="NCBI Taxonomy" id="1173618"/>
    <lineage>
        <taxon>Bacteria</taxon>
        <taxon>Pseudomonadati</taxon>
        <taxon>Bacteroidota</taxon>
        <taxon>Flavobacteriia</taxon>
        <taxon>Flavobacteriales</taxon>
        <taxon>Flavobacteriaceae</taxon>
        <taxon>Sungkyunkwania</taxon>
    </lineage>
</organism>
<gene>
    <name evidence="2" type="ORF">ACFQ1M_06200</name>
</gene>
<evidence type="ECO:0000313" key="2">
    <source>
        <dbReference type="EMBL" id="MFD0861791.1"/>
    </source>
</evidence>
<evidence type="ECO:0000313" key="3">
    <source>
        <dbReference type="Proteomes" id="UP001596978"/>
    </source>
</evidence>
<keyword evidence="3" id="KW-1185">Reference proteome</keyword>
<dbReference type="Pfam" id="PF20409">
    <property type="entry name" value="SnoaL_5"/>
    <property type="match status" value="1"/>
</dbReference>
<accession>A0ABW3CVG1</accession>
<feature type="domain" description="SnoaL-like" evidence="1">
    <location>
        <begin position="1"/>
        <end position="117"/>
    </location>
</feature>
<dbReference type="Gene3D" id="3.10.450.50">
    <property type="match status" value="1"/>
</dbReference>
<sequence length="122" mass="14012">MTTQQVADKLVSMCREGKNLEAIEQLYADDIVSREMPGMPDSVVSGIKAVYEKSEKWLENVEEFHEGKISDPIIAGDHFTCTMDYDVTFKDRGRAQMKEVCVFQVKDGKIVNEQFFYDMPEM</sequence>
<dbReference type="InterPro" id="IPR046860">
    <property type="entry name" value="SnoaL_5"/>
</dbReference>